<dbReference type="AlphaFoldDB" id="A0A840V043"/>
<evidence type="ECO:0000313" key="2">
    <source>
        <dbReference type="Proteomes" id="UP000539642"/>
    </source>
</evidence>
<sequence>MQGKKDQEDVLKLSFEDDPRVRWIPPEEWPKQGRSLNRD</sequence>
<dbReference type="EMBL" id="JACHEO010000003">
    <property type="protein sequence ID" value="MBB5347180.1"/>
    <property type="molecule type" value="Genomic_DNA"/>
</dbReference>
<proteinExistence type="predicted"/>
<reference evidence="1 2" key="1">
    <citation type="submission" date="2020-08" db="EMBL/GenBank/DDBJ databases">
        <title>Genomic Encyclopedia of Type Strains, Phase IV (KMG-IV): sequencing the most valuable type-strain genomes for metagenomic binning, comparative biology and taxonomic classification.</title>
        <authorList>
            <person name="Goeker M."/>
        </authorList>
    </citation>
    <scope>NUCLEOTIDE SEQUENCE [LARGE SCALE GENOMIC DNA]</scope>
    <source>
        <strain evidence="1 2">DSM 28570</strain>
    </source>
</reference>
<gene>
    <name evidence="1" type="ORF">HNQ81_000893</name>
</gene>
<organism evidence="1 2">
    <name type="scientific">Desulfoprunum benzoelyticum</name>
    <dbReference type="NCBI Taxonomy" id="1506996"/>
    <lineage>
        <taxon>Bacteria</taxon>
        <taxon>Pseudomonadati</taxon>
        <taxon>Thermodesulfobacteriota</taxon>
        <taxon>Desulfobulbia</taxon>
        <taxon>Desulfobulbales</taxon>
        <taxon>Desulfobulbaceae</taxon>
        <taxon>Desulfoprunum</taxon>
    </lineage>
</organism>
<evidence type="ECO:0000313" key="1">
    <source>
        <dbReference type="EMBL" id="MBB5347180.1"/>
    </source>
</evidence>
<protein>
    <submittedName>
        <fullName evidence="1">Uncharacterized protein</fullName>
    </submittedName>
</protein>
<comment type="caution">
    <text evidence="1">The sequence shown here is derived from an EMBL/GenBank/DDBJ whole genome shotgun (WGS) entry which is preliminary data.</text>
</comment>
<dbReference type="Proteomes" id="UP000539642">
    <property type="component" value="Unassembled WGS sequence"/>
</dbReference>
<keyword evidence="2" id="KW-1185">Reference proteome</keyword>
<name>A0A840V043_9BACT</name>
<accession>A0A840V043</accession>